<dbReference type="OrthoDB" id="3068777at2759"/>
<evidence type="ECO:0000313" key="3">
    <source>
        <dbReference type="Proteomes" id="UP000217790"/>
    </source>
</evidence>
<proteinExistence type="predicted"/>
<feature type="compositionally biased region" description="Polar residues" evidence="1">
    <location>
        <begin position="122"/>
        <end position="142"/>
    </location>
</feature>
<dbReference type="AlphaFoldDB" id="A0A2H3DQB0"/>
<dbReference type="Proteomes" id="UP000217790">
    <property type="component" value="Unassembled WGS sequence"/>
</dbReference>
<dbReference type="InParanoid" id="A0A2H3DQB0"/>
<gene>
    <name evidence="2" type="ORF">ARMGADRAFT_1077577</name>
</gene>
<feature type="compositionally biased region" description="Low complexity" evidence="1">
    <location>
        <begin position="148"/>
        <end position="175"/>
    </location>
</feature>
<accession>A0A2H3DQB0</accession>
<evidence type="ECO:0000256" key="1">
    <source>
        <dbReference type="SAM" id="MobiDB-lite"/>
    </source>
</evidence>
<keyword evidence="3" id="KW-1185">Reference proteome</keyword>
<organism evidence="2 3">
    <name type="scientific">Armillaria gallica</name>
    <name type="common">Bulbous honey fungus</name>
    <name type="synonym">Armillaria bulbosa</name>
    <dbReference type="NCBI Taxonomy" id="47427"/>
    <lineage>
        <taxon>Eukaryota</taxon>
        <taxon>Fungi</taxon>
        <taxon>Dikarya</taxon>
        <taxon>Basidiomycota</taxon>
        <taxon>Agaricomycotina</taxon>
        <taxon>Agaricomycetes</taxon>
        <taxon>Agaricomycetidae</taxon>
        <taxon>Agaricales</taxon>
        <taxon>Marasmiineae</taxon>
        <taxon>Physalacriaceae</taxon>
        <taxon>Armillaria</taxon>
    </lineage>
</organism>
<reference evidence="3" key="1">
    <citation type="journal article" date="2017" name="Nat. Ecol. Evol.">
        <title>Genome expansion and lineage-specific genetic innovations in the forest pathogenic fungi Armillaria.</title>
        <authorList>
            <person name="Sipos G."/>
            <person name="Prasanna A.N."/>
            <person name="Walter M.C."/>
            <person name="O'Connor E."/>
            <person name="Balint B."/>
            <person name="Krizsan K."/>
            <person name="Kiss B."/>
            <person name="Hess J."/>
            <person name="Varga T."/>
            <person name="Slot J."/>
            <person name="Riley R."/>
            <person name="Boka B."/>
            <person name="Rigling D."/>
            <person name="Barry K."/>
            <person name="Lee J."/>
            <person name="Mihaltcheva S."/>
            <person name="LaButti K."/>
            <person name="Lipzen A."/>
            <person name="Waldron R."/>
            <person name="Moloney N.M."/>
            <person name="Sperisen C."/>
            <person name="Kredics L."/>
            <person name="Vagvoelgyi C."/>
            <person name="Patrignani A."/>
            <person name="Fitzpatrick D."/>
            <person name="Nagy I."/>
            <person name="Doyle S."/>
            <person name="Anderson J.B."/>
            <person name="Grigoriev I.V."/>
            <person name="Gueldener U."/>
            <person name="Muensterkoetter M."/>
            <person name="Nagy L.G."/>
        </authorList>
    </citation>
    <scope>NUCLEOTIDE SEQUENCE [LARGE SCALE GENOMIC DNA]</scope>
    <source>
        <strain evidence="3">Ar21-2</strain>
    </source>
</reference>
<dbReference type="EMBL" id="KZ293651">
    <property type="protein sequence ID" value="PBK96064.1"/>
    <property type="molecule type" value="Genomic_DNA"/>
</dbReference>
<name>A0A2H3DQB0_ARMGA</name>
<protein>
    <submittedName>
        <fullName evidence="2">Uncharacterized protein</fullName>
    </submittedName>
</protein>
<sequence>MNQNYHHYGLPSHYQAPVSNGYGTMLTSTPPYDDAAYATSHSTYSAPPQSLRTMAAYPSFASYSQIHTVSNGGSVQGSPAARCSSFTDTQPSNALFPCNPAVAARNRATSDAGNSALVPYTGQPSRSSTGTTRPNRASSPRQRASRNRAPSNASTSSCSTCSSTPSIRSSTRARTSTEVIHIAAGGMNVYIIYHRL</sequence>
<feature type="region of interest" description="Disordered" evidence="1">
    <location>
        <begin position="107"/>
        <end position="175"/>
    </location>
</feature>
<evidence type="ECO:0000313" key="2">
    <source>
        <dbReference type="EMBL" id="PBK96064.1"/>
    </source>
</evidence>
<dbReference type="OMA" id="NVYIIYH"/>